<comment type="caution">
    <text evidence="2">The sequence shown here is derived from an EMBL/GenBank/DDBJ whole genome shotgun (WGS) entry which is preliminary data.</text>
</comment>
<keyword evidence="3" id="KW-1185">Reference proteome</keyword>
<proteinExistence type="predicted"/>
<accession>A0A843XT03</accession>
<evidence type="ECO:0000313" key="3">
    <source>
        <dbReference type="Proteomes" id="UP000652761"/>
    </source>
</evidence>
<sequence>MSSNRPETHEQNLPWQSRACRNAAARRDPPIDVSTPAPCTTRGTHADDEPQQRQPEHNVPGCRDENATRPSVAFRD</sequence>
<dbReference type="AlphaFoldDB" id="A0A843XT03"/>
<feature type="compositionally biased region" description="Basic and acidic residues" evidence="1">
    <location>
        <begin position="44"/>
        <end position="67"/>
    </location>
</feature>
<feature type="region of interest" description="Disordered" evidence="1">
    <location>
        <begin position="1"/>
        <end position="76"/>
    </location>
</feature>
<protein>
    <submittedName>
        <fullName evidence="2">Uncharacterized protein</fullName>
    </submittedName>
</protein>
<dbReference type="EMBL" id="NMUH01011929">
    <property type="protein sequence ID" value="MQM21995.1"/>
    <property type="molecule type" value="Genomic_DNA"/>
</dbReference>
<feature type="compositionally biased region" description="Basic and acidic residues" evidence="1">
    <location>
        <begin position="1"/>
        <end position="10"/>
    </location>
</feature>
<name>A0A843XT03_COLES</name>
<evidence type="ECO:0000256" key="1">
    <source>
        <dbReference type="SAM" id="MobiDB-lite"/>
    </source>
</evidence>
<gene>
    <name evidence="2" type="ORF">Taro_055042</name>
</gene>
<dbReference type="Proteomes" id="UP000652761">
    <property type="component" value="Unassembled WGS sequence"/>
</dbReference>
<evidence type="ECO:0000313" key="2">
    <source>
        <dbReference type="EMBL" id="MQM21995.1"/>
    </source>
</evidence>
<organism evidence="2 3">
    <name type="scientific">Colocasia esculenta</name>
    <name type="common">Wild taro</name>
    <name type="synonym">Arum esculentum</name>
    <dbReference type="NCBI Taxonomy" id="4460"/>
    <lineage>
        <taxon>Eukaryota</taxon>
        <taxon>Viridiplantae</taxon>
        <taxon>Streptophyta</taxon>
        <taxon>Embryophyta</taxon>
        <taxon>Tracheophyta</taxon>
        <taxon>Spermatophyta</taxon>
        <taxon>Magnoliopsida</taxon>
        <taxon>Liliopsida</taxon>
        <taxon>Araceae</taxon>
        <taxon>Aroideae</taxon>
        <taxon>Colocasieae</taxon>
        <taxon>Colocasia</taxon>
    </lineage>
</organism>
<reference evidence="2" key="1">
    <citation type="submission" date="2017-07" db="EMBL/GenBank/DDBJ databases">
        <title>Taro Niue Genome Assembly and Annotation.</title>
        <authorList>
            <person name="Atibalentja N."/>
            <person name="Keating K."/>
            <person name="Fields C.J."/>
        </authorList>
    </citation>
    <scope>NUCLEOTIDE SEQUENCE</scope>
    <source>
        <strain evidence="2">Niue_2</strain>
        <tissue evidence="2">Leaf</tissue>
    </source>
</reference>